<name>A0AAN7QGY1_9COLE</name>
<dbReference type="Proteomes" id="UP001353858">
    <property type="component" value="Unassembled WGS sequence"/>
</dbReference>
<dbReference type="InterPro" id="IPR036291">
    <property type="entry name" value="NAD(P)-bd_dom_sf"/>
</dbReference>
<keyword evidence="1" id="KW-0560">Oxidoreductase</keyword>
<dbReference type="Pfam" id="PF00106">
    <property type="entry name" value="adh_short"/>
    <property type="match status" value="1"/>
</dbReference>
<dbReference type="PROSITE" id="PS00061">
    <property type="entry name" value="ADH_SHORT"/>
    <property type="match status" value="1"/>
</dbReference>
<dbReference type="SUPFAM" id="SSF51735">
    <property type="entry name" value="NAD(P)-binding Rossmann-fold domains"/>
    <property type="match status" value="1"/>
</dbReference>
<evidence type="ECO:0000313" key="4">
    <source>
        <dbReference type="Proteomes" id="UP001353858"/>
    </source>
</evidence>
<evidence type="ECO:0000256" key="1">
    <source>
        <dbReference type="ARBA" id="ARBA00023002"/>
    </source>
</evidence>
<dbReference type="InterPro" id="IPR020904">
    <property type="entry name" value="Sc_DH/Rdtase_CS"/>
</dbReference>
<dbReference type="EMBL" id="JARPUR010000004">
    <property type="protein sequence ID" value="KAK4877353.1"/>
    <property type="molecule type" value="Genomic_DNA"/>
</dbReference>
<dbReference type="Gene3D" id="3.40.50.720">
    <property type="entry name" value="NAD(P)-binding Rossmann-like Domain"/>
    <property type="match status" value="1"/>
</dbReference>
<dbReference type="InterPro" id="IPR053011">
    <property type="entry name" value="SDR_family_member_7"/>
</dbReference>
<evidence type="ECO:0000313" key="3">
    <source>
        <dbReference type="EMBL" id="KAK4877353.1"/>
    </source>
</evidence>
<protein>
    <recommendedName>
        <fullName evidence="2">Ketoreductase domain-containing protein</fullName>
    </recommendedName>
</protein>
<reference evidence="4" key="1">
    <citation type="submission" date="2023-01" db="EMBL/GenBank/DDBJ databases">
        <title>Key to firefly adult light organ development and bioluminescence: homeobox transcription factors regulate luciferase expression and transportation to peroxisome.</title>
        <authorList>
            <person name="Fu X."/>
        </authorList>
    </citation>
    <scope>NUCLEOTIDE SEQUENCE [LARGE SCALE GENOMIC DNA]</scope>
</reference>
<evidence type="ECO:0000259" key="2">
    <source>
        <dbReference type="SMART" id="SM00822"/>
    </source>
</evidence>
<comment type="caution">
    <text evidence="3">The sequence shown here is derived from an EMBL/GenBank/DDBJ whole genome shotgun (WGS) entry which is preliminary data.</text>
</comment>
<proteinExistence type="predicted"/>
<keyword evidence="4" id="KW-1185">Reference proteome</keyword>
<dbReference type="PANTHER" id="PTHR44269:SF1">
    <property type="entry name" value="DEHYDROGENASE_REDUCTASE SDR FAMILY MEMBER 7"/>
    <property type="match status" value="1"/>
</dbReference>
<sequence>MFAALICAGIFCYALFYGIILCVIDCDLLLAFNEKFGKSISHLKGKVVFITGASSGIGKHTALALAEHGVKLVLAARRQATLEQVKAQCLAVAKGSLTPNDVLILQMDMLDMASHKKQFETALAHFGHIDILLNNAGRSQRAEWDSIDIEVDKELFELNVFSVINLTRVALKYFNTKGEGHVAVTSSVAGFVSVPFSASYTGAKHALHGYYNSLRIEKLNSKTDLTVSVICPGPTHSEFLNECFTGTSGEKYGINSKATDRRMTGERCGHLCAVALANKSREAWLCIFPVLHFSYIFVYFPLATHLIMKVAGTQRFFKFREGTEPAVLTEESPLLD</sequence>
<dbReference type="InterPro" id="IPR002347">
    <property type="entry name" value="SDR_fam"/>
</dbReference>
<dbReference type="GO" id="GO:0016491">
    <property type="term" value="F:oxidoreductase activity"/>
    <property type="evidence" value="ECO:0007669"/>
    <property type="project" value="UniProtKB-KW"/>
</dbReference>
<feature type="domain" description="Ketoreductase" evidence="2">
    <location>
        <begin position="46"/>
        <end position="235"/>
    </location>
</feature>
<dbReference type="PANTHER" id="PTHR44269">
    <property type="entry name" value="DEHYDROGENASE/REDUCTASE SDR FAMILY MEMBER 7-RELATED"/>
    <property type="match status" value="1"/>
</dbReference>
<dbReference type="SMART" id="SM00822">
    <property type="entry name" value="PKS_KR"/>
    <property type="match status" value="1"/>
</dbReference>
<organism evidence="3 4">
    <name type="scientific">Aquatica leii</name>
    <dbReference type="NCBI Taxonomy" id="1421715"/>
    <lineage>
        <taxon>Eukaryota</taxon>
        <taxon>Metazoa</taxon>
        <taxon>Ecdysozoa</taxon>
        <taxon>Arthropoda</taxon>
        <taxon>Hexapoda</taxon>
        <taxon>Insecta</taxon>
        <taxon>Pterygota</taxon>
        <taxon>Neoptera</taxon>
        <taxon>Endopterygota</taxon>
        <taxon>Coleoptera</taxon>
        <taxon>Polyphaga</taxon>
        <taxon>Elateriformia</taxon>
        <taxon>Elateroidea</taxon>
        <taxon>Lampyridae</taxon>
        <taxon>Luciolinae</taxon>
        <taxon>Aquatica</taxon>
    </lineage>
</organism>
<dbReference type="GO" id="GO:0006629">
    <property type="term" value="P:lipid metabolic process"/>
    <property type="evidence" value="ECO:0007669"/>
    <property type="project" value="UniProtKB-ARBA"/>
</dbReference>
<gene>
    <name evidence="3" type="ORF">RN001_009859</name>
</gene>
<dbReference type="AlphaFoldDB" id="A0AAN7QGY1"/>
<dbReference type="PRINTS" id="PR00081">
    <property type="entry name" value="GDHRDH"/>
</dbReference>
<dbReference type="InterPro" id="IPR057326">
    <property type="entry name" value="KR_dom"/>
</dbReference>
<accession>A0AAN7QGY1</accession>